<dbReference type="PROSITE" id="PS50949">
    <property type="entry name" value="HTH_GNTR"/>
    <property type="match status" value="1"/>
</dbReference>
<keyword evidence="3" id="KW-0804">Transcription</keyword>
<dbReference type="SMART" id="SM00895">
    <property type="entry name" value="FCD"/>
    <property type="match status" value="1"/>
</dbReference>
<dbReference type="InterPro" id="IPR011711">
    <property type="entry name" value="GntR_C"/>
</dbReference>
<dbReference type="CDD" id="cd07377">
    <property type="entry name" value="WHTH_GntR"/>
    <property type="match status" value="1"/>
</dbReference>
<dbReference type="InterPro" id="IPR008920">
    <property type="entry name" value="TF_FadR/GntR_C"/>
</dbReference>
<dbReference type="Gene3D" id="1.10.10.10">
    <property type="entry name" value="Winged helix-like DNA-binding domain superfamily/Winged helix DNA-binding domain"/>
    <property type="match status" value="1"/>
</dbReference>
<organism evidence="5">
    <name type="scientific">Microbacterium sp. A8/3-1</name>
    <dbReference type="NCBI Taxonomy" id="3160749"/>
    <lineage>
        <taxon>Bacteria</taxon>
        <taxon>Bacillati</taxon>
        <taxon>Actinomycetota</taxon>
        <taxon>Actinomycetes</taxon>
        <taxon>Micrococcales</taxon>
        <taxon>Microbacteriaceae</taxon>
        <taxon>Microbacterium</taxon>
    </lineage>
</organism>
<sequence length="219" mass="24228">MTAAGATGELESVRVTRILRDDIVLGRRLPGSRLVERDIAAELDVSRLPVREAIRTLVSEGVVVARPRSWAVVREFTQRDIRDFAEVRESVETLIFVFAAERHDEAGIARLRDVYERELAAAQAGEAEAARMAAGEFHEVAAMLAGNDMLCELIDVFATRLRWLFGQHDDLLAMAAEHRAILEAISARDADALRRIVPEHLASGQLAAQLRLADRAVVI</sequence>
<proteinExistence type="predicted"/>
<evidence type="ECO:0000259" key="4">
    <source>
        <dbReference type="PROSITE" id="PS50949"/>
    </source>
</evidence>
<evidence type="ECO:0000256" key="2">
    <source>
        <dbReference type="ARBA" id="ARBA00023125"/>
    </source>
</evidence>
<dbReference type="InterPro" id="IPR036390">
    <property type="entry name" value="WH_DNA-bd_sf"/>
</dbReference>
<name>A0AAU7W323_9MICO</name>
<dbReference type="SUPFAM" id="SSF46785">
    <property type="entry name" value="Winged helix' DNA-binding domain"/>
    <property type="match status" value="1"/>
</dbReference>
<dbReference type="GO" id="GO:0003677">
    <property type="term" value="F:DNA binding"/>
    <property type="evidence" value="ECO:0007669"/>
    <property type="project" value="UniProtKB-KW"/>
</dbReference>
<gene>
    <name evidence="5" type="ORF">ABS642_09825</name>
</gene>
<feature type="domain" description="HTH gntR-type" evidence="4">
    <location>
        <begin position="9"/>
        <end position="76"/>
    </location>
</feature>
<dbReference type="PRINTS" id="PR00035">
    <property type="entry name" value="HTHGNTR"/>
</dbReference>
<evidence type="ECO:0000256" key="1">
    <source>
        <dbReference type="ARBA" id="ARBA00023015"/>
    </source>
</evidence>
<dbReference type="PANTHER" id="PTHR43537:SF45">
    <property type="entry name" value="GNTR FAMILY REGULATORY PROTEIN"/>
    <property type="match status" value="1"/>
</dbReference>
<reference evidence="5" key="1">
    <citation type="submission" date="2024-06" db="EMBL/GenBank/DDBJ databases">
        <title>Draft genome sequence of Microbacterium sp. strain A8/3-1, isolated from Oxytropis tragacanthoides Fisch. ex DC. Root nodules in the Altai region of Russia.</title>
        <authorList>
            <person name="Sazanova A."/>
            <person name="Guro P."/>
            <person name="Kuznetsova I."/>
            <person name="Belimov A."/>
            <person name="Safronova V."/>
        </authorList>
    </citation>
    <scope>NUCLEOTIDE SEQUENCE</scope>
    <source>
        <strain evidence="5">A8/3-1</strain>
    </source>
</reference>
<dbReference type="RefSeq" id="WP_350353178.1">
    <property type="nucleotide sequence ID" value="NZ_CP158357.1"/>
</dbReference>
<dbReference type="SMART" id="SM00345">
    <property type="entry name" value="HTH_GNTR"/>
    <property type="match status" value="1"/>
</dbReference>
<dbReference type="AlphaFoldDB" id="A0AAU7W323"/>
<accession>A0AAU7W323</accession>
<dbReference type="PANTHER" id="PTHR43537">
    <property type="entry name" value="TRANSCRIPTIONAL REGULATOR, GNTR FAMILY"/>
    <property type="match status" value="1"/>
</dbReference>
<keyword evidence="1" id="KW-0805">Transcription regulation</keyword>
<dbReference type="Pfam" id="PF00392">
    <property type="entry name" value="GntR"/>
    <property type="match status" value="1"/>
</dbReference>
<evidence type="ECO:0000256" key="3">
    <source>
        <dbReference type="ARBA" id="ARBA00023163"/>
    </source>
</evidence>
<dbReference type="Pfam" id="PF07729">
    <property type="entry name" value="FCD"/>
    <property type="match status" value="1"/>
</dbReference>
<dbReference type="SUPFAM" id="SSF48008">
    <property type="entry name" value="GntR ligand-binding domain-like"/>
    <property type="match status" value="1"/>
</dbReference>
<dbReference type="InterPro" id="IPR000524">
    <property type="entry name" value="Tscrpt_reg_HTH_GntR"/>
</dbReference>
<keyword evidence="2" id="KW-0238">DNA-binding</keyword>
<evidence type="ECO:0000313" key="5">
    <source>
        <dbReference type="EMBL" id="XBX80367.1"/>
    </source>
</evidence>
<protein>
    <submittedName>
        <fullName evidence="5">GntR family transcriptional regulator</fullName>
    </submittedName>
</protein>
<dbReference type="GO" id="GO:0003700">
    <property type="term" value="F:DNA-binding transcription factor activity"/>
    <property type="evidence" value="ECO:0007669"/>
    <property type="project" value="InterPro"/>
</dbReference>
<dbReference type="EMBL" id="CP158357">
    <property type="protein sequence ID" value="XBX80367.1"/>
    <property type="molecule type" value="Genomic_DNA"/>
</dbReference>
<dbReference type="InterPro" id="IPR036388">
    <property type="entry name" value="WH-like_DNA-bd_sf"/>
</dbReference>
<dbReference type="Gene3D" id="1.20.120.530">
    <property type="entry name" value="GntR ligand-binding domain-like"/>
    <property type="match status" value="1"/>
</dbReference>